<name>A0A8J8K4A4_9FLAO</name>
<comment type="caution">
    <text evidence="1">The sequence shown here is derived from an EMBL/GenBank/DDBJ whole genome shotgun (WGS) entry which is preliminary data.</text>
</comment>
<organism evidence="1 2">
    <name type="scientific">Frigoriflavimonas asaccharolytica</name>
    <dbReference type="NCBI Taxonomy" id="2735899"/>
    <lineage>
        <taxon>Bacteria</taxon>
        <taxon>Pseudomonadati</taxon>
        <taxon>Bacteroidota</taxon>
        <taxon>Flavobacteriia</taxon>
        <taxon>Flavobacteriales</taxon>
        <taxon>Weeksellaceae</taxon>
        <taxon>Frigoriflavimonas</taxon>
    </lineage>
</organism>
<proteinExistence type="predicted"/>
<dbReference type="Proteomes" id="UP000610746">
    <property type="component" value="Unassembled WGS sequence"/>
</dbReference>
<reference evidence="1" key="1">
    <citation type="submission" date="2020-05" db="EMBL/GenBank/DDBJ databases">
        <title>Genomic Encyclopedia of Type Strains, Phase IV (KMG-V): Genome sequencing to study the core and pangenomes of soil and plant-associated prokaryotes.</title>
        <authorList>
            <person name="Whitman W."/>
        </authorList>
    </citation>
    <scope>NUCLEOTIDE SEQUENCE</scope>
    <source>
        <strain evidence="1">16F</strain>
    </source>
</reference>
<dbReference type="AlphaFoldDB" id="A0A8J8K4A4"/>
<sequence>MKKYKNIIQYYIVEQMYNYKSKKVVEDKNGEIKKLLFGNADFCGNYIIIEPNGEYIKKYGEYQQDEIPKLIKKR</sequence>
<accession>A0A8J8K4A4</accession>
<evidence type="ECO:0000313" key="1">
    <source>
        <dbReference type="EMBL" id="NRS91485.1"/>
    </source>
</evidence>
<protein>
    <submittedName>
        <fullName evidence="1">ABC-type cobalt transport system substrate-binding protein</fullName>
    </submittedName>
</protein>
<dbReference type="RefSeq" id="WP_173778112.1">
    <property type="nucleotide sequence ID" value="NZ_JABSNO010000003.1"/>
</dbReference>
<evidence type="ECO:0000313" key="2">
    <source>
        <dbReference type="Proteomes" id="UP000610746"/>
    </source>
</evidence>
<keyword evidence="2" id="KW-1185">Reference proteome</keyword>
<dbReference type="EMBL" id="JABSNO010000003">
    <property type="protein sequence ID" value="NRS91485.1"/>
    <property type="molecule type" value="Genomic_DNA"/>
</dbReference>
<gene>
    <name evidence="1" type="ORF">HNQ03_000552</name>
</gene>